<dbReference type="Pfam" id="PF02798">
    <property type="entry name" value="GST_N"/>
    <property type="match status" value="1"/>
</dbReference>
<protein>
    <recommendedName>
        <fullName evidence="1">GST N-terminal domain-containing protein</fullName>
    </recommendedName>
</protein>
<dbReference type="SUPFAM" id="SSF47616">
    <property type="entry name" value="GST C-terminal domain-like"/>
    <property type="match status" value="1"/>
</dbReference>
<dbReference type="EMBL" id="JAPWTK010000051">
    <property type="protein sequence ID" value="KAJ8954081.1"/>
    <property type="molecule type" value="Genomic_DNA"/>
</dbReference>
<dbReference type="AlphaFoldDB" id="A0AAV8YRN8"/>
<dbReference type="InterPro" id="IPR040079">
    <property type="entry name" value="Glutathione_S-Trfase"/>
</dbReference>
<dbReference type="GO" id="GO:0006749">
    <property type="term" value="P:glutathione metabolic process"/>
    <property type="evidence" value="ECO:0007669"/>
    <property type="project" value="TreeGrafter"/>
</dbReference>
<feature type="domain" description="GST N-terminal" evidence="1">
    <location>
        <begin position="146"/>
        <end position="227"/>
    </location>
</feature>
<dbReference type="GO" id="GO:0004364">
    <property type="term" value="F:glutathione transferase activity"/>
    <property type="evidence" value="ECO:0007669"/>
    <property type="project" value="TreeGrafter"/>
</dbReference>
<dbReference type="InterPro" id="IPR004045">
    <property type="entry name" value="Glutathione_S-Trfase_N"/>
</dbReference>
<dbReference type="Proteomes" id="UP001162162">
    <property type="component" value="Unassembled WGS sequence"/>
</dbReference>
<organism evidence="2 3">
    <name type="scientific">Aromia moschata</name>
    <dbReference type="NCBI Taxonomy" id="1265417"/>
    <lineage>
        <taxon>Eukaryota</taxon>
        <taxon>Metazoa</taxon>
        <taxon>Ecdysozoa</taxon>
        <taxon>Arthropoda</taxon>
        <taxon>Hexapoda</taxon>
        <taxon>Insecta</taxon>
        <taxon>Pterygota</taxon>
        <taxon>Neoptera</taxon>
        <taxon>Endopterygota</taxon>
        <taxon>Coleoptera</taxon>
        <taxon>Polyphaga</taxon>
        <taxon>Cucujiformia</taxon>
        <taxon>Chrysomeloidea</taxon>
        <taxon>Cerambycidae</taxon>
        <taxon>Cerambycinae</taxon>
        <taxon>Callichromatini</taxon>
        <taxon>Aromia</taxon>
    </lineage>
</organism>
<keyword evidence="3" id="KW-1185">Reference proteome</keyword>
<dbReference type="SUPFAM" id="SSF52833">
    <property type="entry name" value="Thioredoxin-like"/>
    <property type="match status" value="2"/>
</dbReference>
<feature type="domain" description="GST N-terminal" evidence="1">
    <location>
        <begin position="1"/>
        <end position="82"/>
    </location>
</feature>
<dbReference type="Gene3D" id="1.20.1050.10">
    <property type="match status" value="2"/>
</dbReference>
<reference evidence="2" key="1">
    <citation type="journal article" date="2023" name="Insect Mol. Biol.">
        <title>Genome sequencing provides insights into the evolution of gene families encoding plant cell wall-degrading enzymes in longhorned beetles.</title>
        <authorList>
            <person name="Shin N.R."/>
            <person name="Okamura Y."/>
            <person name="Kirsch R."/>
            <person name="Pauchet Y."/>
        </authorList>
    </citation>
    <scope>NUCLEOTIDE SEQUENCE</scope>
    <source>
        <strain evidence="2">AMC_N1</strain>
    </source>
</reference>
<dbReference type="SFLD" id="SFLDS00019">
    <property type="entry name" value="Glutathione_Transferase_(cytos"/>
    <property type="match status" value="2"/>
</dbReference>
<name>A0AAV8YRN8_9CUCU</name>
<accession>A0AAV8YRN8</accession>
<dbReference type="SFLD" id="SFLDG00358">
    <property type="entry name" value="Main_(cytGST)"/>
    <property type="match status" value="2"/>
</dbReference>
<evidence type="ECO:0000313" key="2">
    <source>
        <dbReference type="EMBL" id="KAJ8954081.1"/>
    </source>
</evidence>
<dbReference type="InterPro" id="IPR036249">
    <property type="entry name" value="Thioredoxin-like_sf"/>
</dbReference>
<dbReference type="FunFam" id="3.40.30.10:FF:000034">
    <property type="entry name" value="glutathione S-transferase 1"/>
    <property type="match status" value="2"/>
</dbReference>
<dbReference type="Pfam" id="PF13409">
    <property type="entry name" value="GST_N_2"/>
    <property type="match status" value="1"/>
</dbReference>
<gene>
    <name evidence="2" type="ORF">NQ318_004386</name>
</gene>
<dbReference type="PROSITE" id="PS50404">
    <property type="entry name" value="GST_NTER"/>
    <property type="match status" value="2"/>
</dbReference>
<evidence type="ECO:0000313" key="3">
    <source>
        <dbReference type="Proteomes" id="UP001162162"/>
    </source>
</evidence>
<dbReference type="Gene3D" id="3.40.30.10">
    <property type="entry name" value="Glutaredoxin"/>
    <property type="match status" value="2"/>
</dbReference>
<sequence length="282" mass="31331">MVLKLHGLIGSPFVRPVILTLGALGVKYEMIEVNTLAGEQFKPEFLKLNPLHTVPTIEDDEFALWESAAINSYLVGKFGKDDSLYPQDLQKKAIVDNRLYFNCGVLSPKLISVLISVMKGGDKKVKNENVAVLMEDASINLPVPKMTPKIHGSIFSPPVRSTLLTLSAQGVDFDFNEVNTTKGDHLTEWYLKLNPIHTIPTLEDGEFVVWDSHVINAYLTQKYGKNDSLYPKDLLKRAVVDQRMYFDCGVLFVRLRSAVLPVLKQGAKAIAKDAADSLSEGK</sequence>
<evidence type="ECO:0000259" key="1">
    <source>
        <dbReference type="PROSITE" id="PS50404"/>
    </source>
</evidence>
<proteinExistence type="predicted"/>
<dbReference type="PANTHER" id="PTHR43969:SF9">
    <property type="entry name" value="GLUTATHIONE S TRANSFERASE D10, ISOFORM A-RELATED"/>
    <property type="match status" value="1"/>
</dbReference>
<dbReference type="PANTHER" id="PTHR43969">
    <property type="entry name" value="GLUTATHIONE S TRANSFERASE D10, ISOFORM A-RELATED"/>
    <property type="match status" value="1"/>
</dbReference>
<dbReference type="InterPro" id="IPR036282">
    <property type="entry name" value="Glutathione-S-Trfase_C_sf"/>
</dbReference>
<comment type="caution">
    <text evidence="2">The sequence shown here is derived from an EMBL/GenBank/DDBJ whole genome shotgun (WGS) entry which is preliminary data.</text>
</comment>